<dbReference type="SUPFAM" id="SSF48452">
    <property type="entry name" value="TPR-like"/>
    <property type="match status" value="1"/>
</dbReference>
<dbReference type="EMBL" id="JAUYVI010000004">
    <property type="protein sequence ID" value="MDQ7249058.1"/>
    <property type="molecule type" value="Genomic_DNA"/>
</dbReference>
<dbReference type="InterPro" id="IPR019734">
    <property type="entry name" value="TPR_rpt"/>
</dbReference>
<evidence type="ECO:0000256" key="1">
    <source>
        <dbReference type="PROSITE-ProRule" id="PRU00339"/>
    </source>
</evidence>
<feature type="repeat" description="TPR" evidence="1">
    <location>
        <begin position="62"/>
        <end position="95"/>
    </location>
</feature>
<feature type="chain" id="PRO_5047493600" description="Tetratricopeptide repeat protein" evidence="2">
    <location>
        <begin position="18"/>
        <end position="369"/>
    </location>
</feature>
<keyword evidence="2" id="KW-0732">Signal</keyword>
<evidence type="ECO:0000313" key="3">
    <source>
        <dbReference type="EMBL" id="MDQ7249058.1"/>
    </source>
</evidence>
<dbReference type="SMART" id="SM00028">
    <property type="entry name" value="TPR"/>
    <property type="match status" value="2"/>
</dbReference>
<organism evidence="3 4">
    <name type="scientific">Dongia sedimenti</name>
    <dbReference type="NCBI Taxonomy" id="3064282"/>
    <lineage>
        <taxon>Bacteria</taxon>
        <taxon>Pseudomonadati</taxon>
        <taxon>Pseudomonadota</taxon>
        <taxon>Alphaproteobacteria</taxon>
        <taxon>Rhodospirillales</taxon>
        <taxon>Dongiaceae</taxon>
        <taxon>Dongia</taxon>
    </lineage>
</organism>
<dbReference type="RefSeq" id="WP_379956609.1">
    <property type="nucleotide sequence ID" value="NZ_JAUYVI010000004.1"/>
</dbReference>
<dbReference type="Proteomes" id="UP001230156">
    <property type="component" value="Unassembled WGS sequence"/>
</dbReference>
<feature type="signal peptide" evidence="2">
    <location>
        <begin position="1"/>
        <end position="17"/>
    </location>
</feature>
<evidence type="ECO:0000313" key="4">
    <source>
        <dbReference type="Proteomes" id="UP001230156"/>
    </source>
</evidence>
<proteinExistence type="predicted"/>
<dbReference type="InterPro" id="IPR011990">
    <property type="entry name" value="TPR-like_helical_dom_sf"/>
</dbReference>
<dbReference type="Gene3D" id="1.25.40.10">
    <property type="entry name" value="Tetratricopeptide repeat domain"/>
    <property type="match status" value="2"/>
</dbReference>
<keyword evidence="1" id="KW-0802">TPR repeat</keyword>
<comment type="caution">
    <text evidence="3">The sequence shown here is derived from an EMBL/GenBank/DDBJ whole genome shotgun (WGS) entry which is preliminary data.</text>
</comment>
<name>A0ABU0YR22_9PROT</name>
<evidence type="ECO:0008006" key="5">
    <source>
        <dbReference type="Google" id="ProtNLM"/>
    </source>
</evidence>
<evidence type="ECO:0000256" key="2">
    <source>
        <dbReference type="SAM" id="SignalP"/>
    </source>
</evidence>
<gene>
    <name evidence="3" type="ORF">Q8A70_15330</name>
</gene>
<protein>
    <recommendedName>
        <fullName evidence="5">Tetratricopeptide repeat protein</fullName>
    </recommendedName>
</protein>
<keyword evidence="4" id="KW-1185">Reference proteome</keyword>
<sequence>MRSLAAILIVGCAVAFAAPASGQQSAAEQIHLACLTTQDIDDRIDACSIAIAAPGLSPALLSDAYAIRGGMHFARGDFEEAKADIRKAGEIDPTRYFENGKKIIALADAAERSEASLTPKAAMDACKNWRDPERRLRACDRFVQAMSTSDKERGIGLGLRGIVESQLGREAASLRDLDEALRLLPGNRAVEESRAEALWRLGRYEAAKAEMDRLIASGTDRNRWPVQLAVYAYMQGELQSAAAALERLAARSSVNLFYAAMIRAEIDPQRQKEAFKVYTPLADGPFATISVLFRLGEASEAQLLNAIAALPPYSRNKAMCQGHFNIGQKNALERSTAKAIIELELALTKCERGTFEYDVGKVWLKRLKA</sequence>
<accession>A0ABU0YR22</accession>
<reference evidence="4" key="1">
    <citation type="submission" date="2023-08" db="EMBL/GenBank/DDBJ databases">
        <title>Rhodospirillaceae gen. nov., a novel taxon isolated from the Yangtze River Yuezi River estuary sludge.</title>
        <authorList>
            <person name="Ruan L."/>
        </authorList>
    </citation>
    <scope>NUCLEOTIDE SEQUENCE [LARGE SCALE GENOMIC DNA]</scope>
    <source>
        <strain evidence="4">R-7</strain>
    </source>
</reference>
<dbReference type="PROSITE" id="PS50005">
    <property type="entry name" value="TPR"/>
    <property type="match status" value="1"/>
</dbReference>
<dbReference type="Pfam" id="PF13181">
    <property type="entry name" value="TPR_8"/>
    <property type="match status" value="1"/>
</dbReference>